<evidence type="ECO:0000259" key="7">
    <source>
        <dbReference type="Pfam" id="PF25989"/>
    </source>
</evidence>
<evidence type="ECO:0000313" key="9">
    <source>
        <dbReference type="Proteomes" id="UP000291286"/>
    </source>
</evidence>
<dbReference type="EMBL" id="SHMB01000003">
    <property type="protein sequence ID" value="TAA30077.1"/>
    <property type="molecule type" value="Genomic_DNA"/>
</dbReference>
<feature type="region of interest" description="Disordered" evidence="3">
    <location>
        <begin position="30"/>
        <end position="61"/>
    </location>
</feature>
<dbReference type="NCBIfam" id="TIGR01730">
    <property type="entry name" value="RND_mfp"/>
    <property type="match status" value="1"/>
</dbReference>
<feature type="domain" description="CusB-like beta-barrel" evidence="5">
    <location>
        <begin position="223"/>
        <end position="292"/>
    </location>
</feature>
<feature type="chain" id="PRO_5021022474" evidence="4">
    <location>
        <begin position="35"/>
        <end position="383"/>
    </location>
</feature>
<dbReference type="PANTHER" id="PTHR30469:SF38">
    <property type="entry name" value="HLYD FAMILY SECRETION PROTEIN"/>
    <property type="match status" value="1"/>
</dbReference>
<sequence length="383" mass="40399">MSKSAHARPATVLGAAALALALITALPGCGSAQGADPKAADAKADKSKDKEKEKEKAADAVPVEAVKATHRAVAASYAGTTTLEPRAESQVIAKTSGVALAVLVEEGQEVRAGQPLVRLDADRARLSVAQTEAQMRKLENNYQRALKLVDQQMISANDVDQLRYDLENMRAQNRLARLELSYTTVVAPISGVVASRSIKPGNFVQINTPIIRLVDRSRLEATLNVPERELATLRAGQPVTLQADALPGKSFTGKVDRVAPVVDSGSGTFRVVCAFEGGTQLQAGMFGRLRIEYDHRADALVIPRAALLDDGDPAVYLVHAGKAVRTAVEPGYVDGAWVEIRKGLKVGDAVVTAGKVALRDGSAVTVIEAPPAPATQVALAGKR</sequence>
<dbReference type="GO" id="GO:1990281">
    <property type="term" value="C:efflux pump complex"/>
    <property type="evidence" value="ECO:0007669"/>
    <property type="project" value="TreeGrafter"/>
</dbReference>
<evidence type="ECO:0000256" key="4">
    <source>
        <dbReference type="SAM" id="SignalP"/>
    </source>
</evidence>
<dbReference type="RefSeq" id="WP_130518691.1">
    <property type="nucleotide sequence ID" value="NZ_SHMA01000002.1"/>
</dbReference>
<dbReference type="AlphaFoldDB" id="A0A4Q8LK60"/>
<keyword evidence="2" id="KW-0175">Coiled coil</keyword>
<proteinExistence type="inferred from homology"/>
<dbReference type="InterPro" id="IPR006143">
    <property type="entry name" value="RND_pump_MFP"/>
</dbReference>
<dbReference type="FunFam" id="2.40.30.170:FF:000014">
    <property type="entry name" value="Efflux RND transporter periplasmic adaptor subunit"/>
    <property type="match status" value="1"/>
</dbReference>
<evidence type="ECO:0000259" key="5">
    <source>
        <dbReference type="Pfam" id="PF25954"/>
    </source>
</evidence>
<comment type="caution">
    <text evidence="8">The sequence shown here is derived from an EMBL/GenBank/DDBJ whole genome shotgun (WGS) entry which is preliminary data.</text>
</comment>
<accession>A0A4Q8LK60</accession>
<dbReference type="InterPro" id="IPR058647">
    <property type="entry name" value="BSH_CzcB-like"/>
</dbReference>
<gene>
    <name evidence="8" type="ORF">EA661_11270</name>
</gene>
<feature type="signal peptide" evidence="4">
    <location>
        <begin position="1"/>
        <end position="34"/>
    </location>
</feature>
<dbReference type="Gene3D" id="1.10.287.470">
    <property type="entry name" value="Helix hairpin bin"/>
    <property type="match status" value="1"/>
</dbReference>
<dbReference type="Gene3D" id="2.40.420.20">
    <property type="match status" value="1"/>
</dbReference>
<dbReference type="InterPro" id="IPR058792">
    <property type="entry name" value="Beta-barrel_RND_2"/>
</dbReference>
<dbReference type="Pfam" id="PF25973">
    <property type="entry name" value="BSH_CzcB"/>
    <property type="match status" value="1"/>
</dbReference>
<protein>
    <submittedName>
        <fullName evidence="8">Efflux RND transporter periplasmic adaptor subunit</fullName>
    </submittedName>
</protein>
<dbReference type="Gene3D" id="2.40.50.100">
    <property type="match status" value="1"/>
</dbReference>
<dbReference type="SUPFAM" id="SSF111369">
    <property type="entry name" value="HlyD-like secretion proteins"/>
    <property type="match status" value="1"/>
</dbReference>
<dbReference type="Gene3D" id="2.40.30.170">
    <property type="match status" value="1"/>
</dbReference>
<evidence type="ECO:0000256" key="2">
    <source>
        <dbReference type="SAM" id="Coils"/>
    </source>
</evidence>
<feature type="compositionally biased region" description="Basic and acidic residues" evidence="3">
    <location>
        <begin position="38"/>
        <end position="58"/>
    </location>
</feature>
<evidence type="ECO:0000256" key="1">
    <source>
        <dbReference type="ARBA" id="ARBA00009477"/>
    </source>
</evidence>
<dbReference type="GO" id="GO:0015562">
    <property type="term" value="F:efflux transmembrane transporter activity"/>
    <property type="evidence" value="ECO:0007669"/>
    <property type="project" value="TreeGrafter"/>
</dbReference>
<feature type="coiled-coil region" evidence="2">
    <location>
        <begin position="121"/>
        <end position="179"/>
    </location>
</feature>
<feature type="domain" description="CzcB-like barrel-sandwich hybrid" evidence="6">
    <location>
        <begin position="89"/>
        <end position="215"/>
    </location>
</feature>
<comment type="similarity">
    <text evidence="1">Belongs to the membrane fusion protein (MFP) (TC 8.A.1) family.</text>
</comment>
<dbReference type="Pfam" id="PF25954">
    <property type="entry name" value="Beta-barrel_RND_2"/>
    <property type="match status" value="1"/>
</dbReference>
<dbReference type="Pfam" id="PF25989">
    <property type="entry name" value="YknX_C"/>
    <property type="match status" value="1"/>
</dbReference>
<dbReference type="Proteomes" id="UP000291286">
    <property type="component" value="Unassembled WGS sequence"/>
</dbReference>
<feature type="domain" description="YknX-like C-terminal permuted SH3-like" evidence="7">
    <location>
        <begin position="299"/>
        <end position="366"/>
    </location>
</feature>
<reference evidence="8 9" key="1">
    <citation type="submission" date="2019-02" db="EMBL/GenBank/DDBJ databases">
        <title>WGS of Pseudoxanthomonas species novum from clinical isolates.</title>
        <authorList>
            <person name="Bernier A.-M."/>
            <person name="Bernard K."/>
            <person name="Vachon A."/>
        </authorList>
    </citation>
    <scope>NUCLEOTIDE SEQUENCE [LARGE SCALE GENOMIC DNA]</scope>
    <source>
        <strain evidence="8 9">NML171202</strain>
    </source>
</reference>
<evidence type="ECO:0000259" key="6">
    <source>
        <dbReference type="Pfam" id="PF25973"/>
    </source>
</evidence>
<dbReference type="InterPro" id="IPR058637">
    <property type="entry name" value="YknX-like_C"/>
</dbReference>
<evidence type="ECO:0000256" key="3">
    <source>
        <dbReference type="SAM" id="MobiDB-lite"/>
    </source>
</evidence>
<keyword evidence="4" id="KW-0732">Signal</keyword>
<name>A0A4Q8LK60_9GAMM</name>
<organism evidence="8 9">
    <name type="scientific">Pseudoxanthomonas winnipegensis</name>
    <dbReference type="NCBI Taxonomy" id="2480810"/>
    <lineage>
        <taxon>Bacteria</taxon>
        <taxon>Pseudomonadati</taxon>
        <taxon>Pseudomonadota</taxon>
        <taxon>Gammaproteobacteria</taxon>
        <taxon>Lysobacterales</taxon>
        <taxon>Lysobacteraceae</taxon>
        <taxon>Pseudoxanthomonas</taxon>
    </lineage>
</organism>
<evidence type="ECO:0000313" key="8">
    <source>
        <dbReference type="EMBL" id="TAA30077.1"/>
    </source>
</evidence>
<dbReference type="PANTHER" id="PTHR30469">
    <property type="entry name" value="MULTIDRUG RESISTANCE PROTEIN MDTA"/>
    <property type="match status" value="1"/>
</dbReference>